<name>A0A9D4XJ97_PEA</name>
<keyword evidence="2" id="KW-1185">Reference proteome</keyword>
<dbReference type="AlphaFoldDB" id="A0A9D4XJ97"/>
<gene>
    <name evidence="1" type="ORF">KIW84_043905</name>
</gene>
<dbReference type="Proteomes" id="UP001058974">
    <property type="component" value="Chromosome 4"/>
</dbReference>
<comment type="caution">
    <text evidence="1">The sequence shown here is derived from an EMBL/GenBank/DDBJ whole genome shotgun (WGS) entry which is preliminary data.</text>
</comment>
<evidence type="ECO:0000313" key="1">
    <source>
        <dbReference type="EMBL" id="KAI5419920.1"/>
    </source>
</evidence>
<protein>
    <submittedName>
        <fullName evidence="1">Uncharacterized protein</fullName>
    </submittedName>
</protein>
<dbReference type="Gramene" id="Psat04G0390500-T1">
    <property type="protein sequence ID" value="KAI5419920.1"/>
    <property type="gene ID" value="KIW84_043905"/>
</dbReference>
<feature type="non-terminal residue" evidence="1">
    <location>
        <position position="185"/>
    </location>
</feature>
<accession>A0A9D4XJ97</accession>
<dbReference type="EMBL" id="JAMSHJ010000004">
    <property type="protein sequence ID" value="KAI5419920.1"/>
    <property type="molecule type" value="Genomic_DNA"/>
</dbReference>
<evidence type="ECO:0000313" key="2">
    <source>
        <dbReference type="Proteomes" id="UP001058974"/>
    </source>
</evidence>
<proteinExistence type="predicted"/>
<sequence>MIDPNITRTEDRNTIPITPSPYTIMTLRIYNHATFTDLNVVNLDSMDDNILNKLNGESSSIGNVNINSSTINCLIACHNKLLLECDQHAASECDPKGTVTCDCMTESADFWVQQFVVGRIGDNIDWTAFTSAGVSAKSLDTVCKLLAVVSPIRVAPPTSVNRVCGQTFASFSSTQVPSCALSSYD</sequence>
<reference evidence="1 2" key="1">
    <citation type="journal article" date="2022" name="Nat. Genet.">
        <title>Improved pea reference genome and pan-genome highlight genomic features and evolutionary characteristics.</title>
        <authorList>
            <person name="Yang T."/>
            <person name="Liu R."/>
            <person name="Luo Y."/>
            <person name="Hu S."/>
            <person name="Wang D."/>
            <person name="Wang C."/>
            <person name="Pandey M.K."/>
            <person name="Ge S."/>
            <person name="Xu Q."/>
            <person name="Li N."/>
            <person name="Li G."/>
            <person name="Huang Y."/>
            <person name="Saxena R.K."/>
            <person name="Ji Y."/>
            <person name="Li M."/>
            <person name="Yan X."/>
            <person name="He Y."/>
            <person name="Liu Y."/>
            <person name="Wang X."/>
            <person name="Xiang C."/>
            <person name="Varshney R.K."/>
            <person name="Ding H."/>
            <person name="Gao S."/>
            <person name="Zong X."/>
        </authorList>
    </citation>
    <scope>NUCLEOTIDE SEQUENCE [LARGE SCALE GENOMIC DNA]</scope>
    <source>
        <strain evidence="1 2">cv. Zhongwan 6</strain>
    </source>
</reference>
<organism evidence="1 2">
    <name type="scientific">Pisum sativum</name>
    <name type="common">Garden pea</name>
    <name type="synonym">Lathyrus oleraceus</name>
    <dbReference type="NCBI Taxonomy" id="3888"/>
    <lineage>
        <taxon>Eukaryota</taxon>
        <taxon>Viridiplantae</taxon>
        <taxon>Streptophyta</taxon>
        <taxon>Embryophyta</taxon>
        <taxon>Tracheophyta</taxon>
        <taxon>Spermatophyta</taxon>
        <taxon>Magnoliopsida</taxon>
        <taxon>eudicotyledons</taxon>
        <taxon>Gunneridae</taxon>
        <taxon>Pentapetalae</taxon>
        <taxon>rosids</taxon>
        <taxon>fabids</taxon>
        <taxon>Fabales</taxon>
        <taxon>Fabaceae</taxon>
        <taxon>Papilionoideae</taxon>
        <taxon>50 kb inversion clade</taxon>
        <taxon>NPAAA clade</taxon>
        <taxon>Hologalegina</taxon>
        <taxon>IRL clade</taxon>
        <taxon>Fabeae</taxon>
        <taxon>Lathyrus</taxon>
    </lineage>
</organism>